<evidence type="ECO:0000313" key="3">
    <source>
        <dbReference type="Proteomes" id="UP001060164"/>
    </source>
</evidence>
<protein>
    <submittedName>
        <fullName evidence="2">FeoB-associated Cys-rich membrane protein</fullName>
    </submittedName>
</protein>
<feature type="transmembrane region" description="Helical" evidence="1">
    <location>
        <begin position="6"/>
        <end position="22"/>
    </location>
</feature>
<evidence type="ECO:0000313" key="2">
    <source>
        <dbReference type="EMBL" id="UWP60052.1"/>
    </source>
</evidence>
<keyword evidence="1" id="KW-0472">Membrane</keyword>
<dbReference type="Proteomes" id="UP001060164">
    <property type="component" value="Chromosome"/>
</dbReference>
<gene>
    <name evidence="2" type="ORF">NQ502_03050</name>
</gene>
<proteinExistence type="predicted"/>
<dbReference type="Pfam" id="PF12669">
    <property type="entry name" value="FeoB_associated"/>
    <property type="match status" value="1"/>
</dbReference>
<keyword evidence="1" id="KW-0812">Transmembrane</keyword>
<keyword evidence="1" id="KW-1133">Transmembrane helix</keyword>
<dbReference type="EMBL" id="CP102290">
    <property type="protein sequence ID" value="UWP60052.1"/>
    <property type="molecule type" value="Genomic_DNA"/>
</dbReference>
<accession>A0ABY5VIB9</accession>
<organism evidence="2 3">
    <name type="scientific">Ruminococcus gauvreauii</name>
    <dbReference type="NCBI Taxonomy" id="438033"/>
    <lineage>
        <taxon>Bacteria</taxon>
        <taxon>Bacillati</taxon>
        <taxon>Bacillota</taxon>
        <taxon>Clostridia</taxon>
        <taxon>Eubacteriales</taxon>
        <taxon>Oscillospiraceae</taxon>
        <taxon>Ruminococcus</taxon>
    </lineage>
</organism>
<reference evidence="2" key="1">
    <citation type="journal article" date="2022" name="Cell">
        <title>Design, construction, and in vivo augmentation of a complex gut microbiome.</title>
        <authorList>
            <person name="Cheng A.G."/>
            <person name="Ho P.Y."/>
            <person name="Aranda-Diaz A."/>
            <person name="Jain S."/>
            <person name="Yu F.B."/>
            <person name="Meng X."/>
            <person name="Wang M."/>
            <person name="Iakiviak M."/>
            <person name="Nagashima K."/>
            <person name="Zhao A."/>
            <person name="Murugkar P."/>
            <person name="Patil A."/>
            <person name="Atabakhsh K."/>
            <person name="Weakley A."/>
            <person name="Yan J."/>
            <person name="Brumbaugh A.R."/>
            <person name="Higginbottom S."/>
            <person name="Dimas A."/>
            <person name="Shiver A.L."/>
            <person name="Deutschbauer A."/>
            <person name="Neff N."/>
            <person name="Sonnenburg J.L."/>
            <person name="Huang K.C."/>
            <person name="Fischbach M.A."/>
        </authorList>
    </citation>
    <scope>NUCLEOTIDE SEQUENCE</scope>
    <source>
        <strain evidence="2">DSM 19829</strain>
    </source>
</reference>
<keyword evidence="3" id="KW-1185">Reference proteome</keyword>
<sequence length="53" mass="5957">MAEFIIIAVIAAYAVWVIVRKIRQFRQGKFCDCDCGSCPGQAKCCTKERDKGE</sequence>
<evidence type="ECO:0000256" key="1">
    <source>
        <dbReference type="SAM" id="Phobius"/>
    </source>
</evidence>
<name>A0ABY5VIB9_9FIRM</name>
<dbReference type="RefSeq" id="WP_169579927.1">
    <property type="nucleotide sequence ID" value="NZ_CABLBR010000029.1"/>
</dbReference>